<reference evidence="1 2" key="1">
    <citation type="journal article" date="2023" name="bioRxiv">
        <title>High-quality genome assemblies of four members of thePodospora anserinaspecies complex.</title>
        <authorList>
            <person name="Ament-Velasquez S.L."/>
            <person name="Vogan A.A."/>
            <person name="Wallerman O."/>
            <person name="Hartmann F."/>
            <person name="Gautier V."/>
            <person name="Silar P."/>
            <person name="Giraud T."/>
            <person name="Johannesson H."/>
        </authorList>
    </citation>
    <scope>NUCLEOTIDE SEQUENCE [LARGE SCALE GENOMIC DNA]</scope>
    <source>
        <strain evidence="1 2">CBS 112042</strain>
    </source>
</reference>
<name>A0ABR0FJW4_9PEZI</name>
<dbReference type="RefSeq" id="XP_062733080.1">
    <property type="nucleotide sequence ID" value="XM_062872453.1"/>
</dbReference>
<proteinExistence type="predicted"/>
<sequence>MSRLKSSEPGPCVAPLTMVEQFLAQVVRMLEPWFGLPQRAAHFTSNLNFHLRFSLRVFFLFHFQPSVSVARSPCIHLTSSDLPDTATYCTPSFYGGGLNYTRASCGRDT</sequence>
<organism evidence="1 2">
    <name type="scientific">Podospora bellae-mahoneyi</name>
    <dbReference type="NCBI Taxonomy" id="2093777"/>
    <lineage>
        <taxon>Eukaryota</taxon>
        <taxon>Fungi</taxon>
        <taxon>Dikarya</taxon>
        <taxon>Ascomycota</taxon>
        <taxon>Pezizomycotina</taxon>
        <taxon>Sordariomycetes</taxon>
        <taxon>Sordariomycetidae</taxon>
        <taxon>Sordariales</taxon>
        <taxon>Podosporaceae</taxon>
        <taxon>Podospora</taxon>
    </lineage>
</organism>
<dbReference type="GeneID" id="87891626"/>
<gene>
    <name evidence="1" type="ORF">QC761_0049210</name>
</gene>
<comment type="caution">
    <text evidence="1">The sequence shown here is derived from an EMBL/GenBank/DDBJ whole genome shotgun (WGS) entry which is preliminary data.</text>
</comment>
<dbReference type="EMBL" id="JAFFGZ010000005">
    <property type="protein sequence ID" value="KAK4644104.1"/>
    <property type="molecule type" value="Genomic_DNA"/>
</dbReference>
<accession>A0ABR0FJW4</accession>
<protein>
    <submittedName>
        <fullName evidence="1">Uncharacterized protein</fullName>
    </submittedName>
</protein>
<evidence type="ECO:0000313" key="2">
    <source>
        <dbReference type="Proteomes" id="UP001322138"/>
    </source>
</evidence>
<keyword evidence="2" id="KW-1185">Reference proteome</keyword>
<dbReference type="Proteomes" id="UP001322138">
    <property type="component" value="Unassembled WGS sequence"/>
</dbReference>
<evidence type="ECO:0000313" key="1">
    <source>
        <dbReference type="EMBL" id="KAK4644104.1"/>
    </source>
</evidence>